<keyword evidence="11" id="KW-1185">Reference proteome</keyword>
<feature type="domain" description="Lysidine-tRNA(Ile) synthetase C-terminal" evidence="9">
    <location>
        <begin position="365"/>
        <end position="435"/>
    </location>
</feature>
<dbReference type="Proteomes" id="UP000053784">
    <property type="component" value="Unassembled WGS sequence"/>
</dbReference>
<dbReference type="Pfam" id="PF09179">
    <property type="entry name" value="TilS"/>
    <property type="match status" value="1"/>
</dbReference>
<dbReference type="RefSeq" id="WP_034413340.1">
    <property type="nucleotide sequence ID" value="NZ_JGVK01000006.1"/>
</dbReference>
<evidence type="ECO:0000256" key="6">
    <source>
        <dbReference type="ARBA" id="ARBA00022840"/>
    </source>
</evidence>
<dbReference type="SUPFAM" id="SSF52402">
    <property type="entry name" value="Adenine nucleotide alpha hydrolases-like"/>
    <property type="match status" value="1"/>
</dbReference>
<evidence type="ECO:0000256" key="8">
    <source>
        <dbReference type="HAMAP-Rule" id="MF_01161"/>
    </source>
</evidence>
<comment type="function">
    <text evidence="8">Ligates lysine onto the cytidine present at position 34 of the AUA codon-specific tRNA(Ile) that contains the anticodon CAU, in an ATP-dependent manner. Cytidine is converted to lysidine, thus changing the amino acid specificity of the tRNA from methionine to isoleucine.</text>
</comment>
<dbReference type="EC" id="6.3.4.19" evidence="8"/>
<evidence type="ECO:0000256" key="3">
    <source>
        <dbReference type="ARBA" id="ARBA00022598"/>
    </source>
</evidence>
<dbReference type="InterPro" id="IPR012795">
    <property type="entry name" value="tRNA_Ile_lys_synt_N"/>
</dbReference>
<sequence>MSRLYDHFSRIIDKYYNLGTKIVLGFSGGVDSLVMLDLLVQYRNAKRIDCIAVHVHHNLSQFSDNWANQCLNWCTNLSITCYVERIELNTLGVVSLEKVAREGRHQALKKHVEIGDLLLTGHHSDDQLETFFLALKRGSGPRGLSSMAQCMPWNSGFIVRPFLNITRSLIEQYAKQKKFSWIEDESNNDTRFDRNFIRHRVLPVIVERWPSFHKSVNRSAMLCAEQENLLDDLLASSFQNAMSVDGSLSIRTLGEYSEVVRNRVIRMWFKSKDYLMPSKDHLSRIWNEIALSRRDANPVLNLVDAQVRRFKKKLYLVNHMQDISAWSAPLKLGGSVKLPDSLGYLSLVNGEGATLSFKALSQQTLSVIFNPAGLSAHPVERGCSRKLKKLFQEYELPSWLRRRVPILVSASYKVVAVAGVFVDKKFYGQDCKLIWNK</sequence>
<dbReference type="HAMAP" id="MF_01161">
    <property type="entry name" value="tRNA_Ile_lys_synt"/>
    <property type="match status" value="1"/>
</dbReference>
<keyword evidence="4 8" id="KW-0819">tRNA processing</keyword>
<reference evidence="10 11" key="1">
    <citation type="submission" date="2014-03" db="EMBL/GenBank/DDBJ databases">
        <title>Selection and divergence in the genomes of co-occurring obligate luminous symbionts with specific hosts.</title>
        <authorList>
            <person name="Hendry T.A."/>
            <person name="de Wet J.R."/>
            <person name="Dunlap P.V."/>
        </authorList>
    </citation>
    <scope>NUCLEOTIDE SEQUENCE [LARGE SCALE GENOMIC DNA]</scope>
    <source>
        <strain evidence="10 11">Ppalp.1</strain>
    </source>
</reference>
<dbReference type="PANTHER" id="PTHR43033:SF1">
    <property type="entry name" value="TRNA(ILE)-LYSIDINE SYNTHASE-RELATED"/>
    <property type="match status" value="1"/>
</dbReference>
<dbReference type="InterPro" id="IPR012796">
    <property type="entry name" value="Lysidine-tRNA-synth_C"/>
</dbReference>
<evidence type="ECO:0000256" key="2">
    <source>
        <dbReference type="ARBA" id="ARBA00022490"/>
    </source>
</evidence>
<dbReference type="SMART" id="SM00977">
    <property type="entry name" value="TilS_C"/>
    <property type="match status" value="1"/>
</dbReference>
<keyword evidence="6 8" id="KW-0067">ATP-binding</keyword>
<evidence type="ECO:0000313" key="11">
    <source>
        <dbReference type="Proteomes" id="UP000053784"/>
    </source>
</evidence>
<dbReference type="GO" id="GO:0006400">
    <property type="term" value="P:tRNA modification"/>
    <property type="evidence" value="ECO:0007669"/>
    <property type="project" value="UniProtKB-UniRule"/>
</dbReference>
<protein>
    <recommendedName>
        <fullName evidence="8">tRNA(Ile)-lysidine synthase</fullName>
        <ecNumber evidence="8">6.3.4.19</ecNumber>
    </recommendedName>
    <alternativeName>
        <fullName evidence="8">tRNA(Ile)-2-lysyl-cytidine synthase</fullName>
    </alternativeName>
    <alternativeName>
        <fullName evidence="8">tRNA(Ile)-lysidine synthetase</fullName>
    </alternativeName>
</protein>
<proteinExistence type="inferred from homology"/>
<comment type="domain">
    <text evidence="8">The N-terminal region contains the highly conserved SGGXDS motif, predicted to be a P-loop motif involved in ATP binding.</text>
</comment>
<evidence type="ECO:0000313" key="10">
    <source>
        <dbReference type="EMBL" id="KEY91520.1"/>
    </source>
</evidence>
<evidence type="ECO:0000256" key="7">
    <source>
        <dbReference type="ARBA" id="ARBA00048539"/>
    </source>
</evidence>
<evidence type="ECO:0000259" key="9">
    <source>
        <dbReference type="SMART" id="SM00977"/>
    </source>
</evidence>
<dbReference type="SUPFAM" id="SSF56037">
    <property type="entry name" value="PheT/TilS domain"/>
    <property type="match status" value="1"/>
</dbReference>
<dbReference type="Pfam" id="PF11734">
    <property type="entry name" value="TilS_C"/>
    <property type="match status" value="1"/>
</dbReference>
<dbReference type="AlphaFoldDB" id="A0A084CNZ1"/>
<dbReference type="EMBL" id="JGVK01000006">
    <property type="protein sequence ID" value="KEY91520.1"/>
    <property type="molecule type" value="Genomic_DNA"/>
</dbReference>
<dbReference type="InterPro" id="IPR012094">
    <property type="entry name" value="tRNA_Ile_lys_synt"/>
</dbReference>
<dbReference type="PANTHER" id="PTHR43033">
    <property type="entry name" value="TRNA(ILE)-LYSIDINE SYNTHASE-RELATED"/>
    <property type="match status" value="1"/>
</dbReference>
<keyword evidence="3 8" id="KW-0436">Ligase</keyword>
<dbReference type="NCBIfam" id="TIGR02433">
    <property type="entry name" value="lysidine_TilS_C"/>
    <property type="match status" value="1"/>
</dbReference>
<comment type="similarity">
    <text evidence="8">Belongs to the tRNA(Ile)-lysidine synthase family.</text>
</comment>
<name>A0A084CNZ1_9GAMM</name>
<dbReference type="eggNOG" id="COG0037">
    <property type="taxonomic scope" value="Bacteria"/>
</dbReference>
<dbReference type="Gene3D" id="3.40.50.620">
    <property type="entry name" value="HUPs"/>
    <property type="match status" value="1"/>
</dbReference>
<comment type="subcellular location">
    <subcellularLocation>
        <location evidence="1 8">Cytoplasm</location>
    </subcellularLocation>
</comment>
<dbReference type="Gene3D" id="1.20.59.20">
    <property type="match status" value="1"/>
</dbReference>
<dbReference type="InterPro" id="IPR015262">
    <property type="entry name" value="tRNA_Ile_lys_synt_subst-bd"/>
</dbReference>
<dbReference type="GO" id="GO:0005737">
    <property type="term" value="C:cytoplasm"/>
    <property type="evidence" value="ECO:0007669"/>
    <property type="project" value="UniProtKB-SubCell"/>
</dbReference>
<evidence type="ECO:0000256" key="4">
    <source>
        <dbReference type="ARBA" id="ARBA00022694"/>
    </source>
</evidence>
<dbReference type="OrthoDB" id="9807403at2"/>
<comment type="catalytic activity">
    <reaction evidence="7 8">
        <text>cytidine(34) in tRNA(Ile2) + L-lysine + ATP = lysidine(34) in tRNA(Ile2) + AMP + diphosphate + H(+)</text>
        <dbReference type="Rhea" id="RHEA:43744"/>
        <dbReference type="Rhea" id="RHEA-COMP:10625"/>
        <dbReference type="Rhea" id="RHEA-COMP:10670"/>
        <dbReference type="ChEBI" id="CHEBI:15378"/>
        <dbReference type="ChEBI" id="CHEBI:30616"/>
        <dbReference type="ChEBI" id="CHEBI:32551"/>
        <dbReference type="ChEBI" id="CHEBI:33019"/>
        <dbReference type="ChEBI" id="CHEBI:82748"/>
        <dbReference type="ChEBI" id="CHEBI:83665"/>
        <dbReference type="ChEBI" id="CHEBI:456215"/>
        <dbReference type="EC" id="6.3.4.19"/>
    </reaction>
</comment>
<dbReference type="InterPro" id="IPR014729">
    <property type="entry name" value="Rossmann-like_a/b/a_fold"/>
</dbReference>
<evidence type="ECO:0000256" key="1">
    <source>
        <dbReference type="ARBA" id="ARBA00004496"/>
    </source>
</evidence>
<dbReference type="GO" id="GO:0005524">
    <property type="term" value="F:ATP binding"/>
    <property type="evidence" value="ECO:0007669"/>
    <property type="project" value="UniProtKB-UniRule"/>
</dbReference>
<feature type="binding site" evidence="8">
    <location>
        <begin position="27"/>
        <end position="32"/>
    </location>
    <ligand>
        <name>ATP</name>
        <dbReference type="ChEBI" id="CHEBI:30616"/>
    </ligand>
</feature>
<dbReference type="GO" id="GO:0032267">
    <property type="term" value="F:tRNA(Ile)-lysidine synthase activity"/>
    <property type="evidence" value="ECO:0007669"/>
    <property type="project" value="UniProtKB-EC"/>
</dbReference>
<organism evidence="10 11">
    <name type="scientific">Candidatus Photodesmus blepharonis</name>
    <dbReference type="NCBI Taxonomy" id="1179155"/>
    <lineage>
        <taxon>Bacteria</taxon>
        <taxon>Pseudomonadati</taxon>
        <taxon>Pseudomonadota</taxon>
        <taxon>Gammaproteobacteria</taxon>
        <taxon>Vibrionales</taxon>
        <taxon>Vibrionaceae</taxon>
        <taxon>Candidatus Photodesmus</taxon>
    </lineage>
</organism>
<comment type="caution">
    <text evidence="10">The sequence shown here is derived from an EMBL/GenBank/DDBJ whole genome shotgun (WGS) entry which is preliminary data.</text>
</comment>
<gene>
    <name evidence="8 10" type="primary">tilS</name>
    <name evidence="10" type="ORF">CF67_14118</name>
</gene>
<dbReference type="STRING" id="1179155.CF67_14118"/>
<keyword evidence="2 8" id="KW-0963">Cytoplasm</keyword>
<evidence type="ECO:0000256" key="5">
    <source>
        <dbReference type="ARBA" id="ARBA00022741"/>
    </source>
</evidence>
<keyword evidence="5 8" id="KW-0547">Nucleotide-binding</keyword>
<dbReference type="NCBIfam" id="TIGR02432">
    <property type="entry name" value="lysidine_TilS_N"/>
    <property type="match status" value="1"/>
</dbReference>
<dbReference type="Pfam" id="PF01171">
    <property type="entry name" value="ATP_bind_3"/>
    <property type="match status" value="1"/>
</dbReference>
<dbReference type="SUPFAM" id="SSF82829">
    <property type="entry name" value="MesJ substrate recognition domain-like"/>
    <property type="match status" value="1"/>
</dbReference>
<dbReference type="InterPro" id="IPR011063">
    <property type="entry name" value="TilS/TtcA_N"/>
</dbReference>
<dbReference type="CDD" id="cd01992">
    <property type="entry name" value="TilS_N"/>
    <property type="match status" value="1"/>
</dbReference>
<accession>A0A084CNZ1</accession>